<evidence type="ECO:0000313" key="3">
    <source>
        <dbReference type="Proteomes" id="UP000244441"/>
    </source>
</evidence>
<dbReference type="GO" id="GO:0016787">
    <property type="term" value="F:hydrolase activity"/>
    <property type="evidence" value="ECO:0007669"/>
    <property type="project" value="UniProtKB-KW"/>
</dbReference>
<keyword evidence="3" id="KW-1185">Reference proteome</keyword>
<dbReference type="EMBL" id="CP026604">
    <property type="protein sequence ID" value="AWB67823.1"/>
    <property type="molecule type" value="Genomic_DNA"/>
</dbReference>
<dbReference type="OrthoDB" id="5290302at2"/>
<keyword evidence="2" id="KW-0378">Hydrolase</keyword>
<protein>
    <submittedName>
        <fullName evidence="2">Alpha/beta hydrolase</fullName>
    </submittedName>
</protein>
<dbReference type="RefSeq" id="WP_108603890.1">
    <property type="nucleotide sequence ID" value="NZ_CP026604.1"/>
</dbReference>
<dbReference type="PANTHER" id="PTHR43194">
    <property type="entry name" value="HYDROLASE ALPHA/BETA FOLD FAMILY"/>
    <property type="match status" value="1"/>
</dbReference>
<dbReference type="SUPFAM" id="SSF53474">
    <property type="entry name" value="alpha/beta-Hydrolases"/>
    <property type="match status" value="1"/>
</dbReference>
<dbReference type="Proteomes" id="UP000244441">
    <property type="component" value="Chromosome"/>
</dbReference>
<dbReference type="InterPro" id="IPR000073">
    <property type="entry name" value="AB_hydrolase_1"/>
</dbReference>
<reference evidence="2 3" key="1">
    <citation type="submission" date="2018-01" db="EMBL/GenBank/DDBJ databases">
        <title>Genome sequence of a Cantenovulum-like bacteria.</title>
        <authorList>
            <person name="Tan W.R."/>
            <person name="Lau N.-S."/>
            <person name="Go F."/>
            <person name="Amirul A.-A.A."/>
        </authorList>
    </citation>
    <scope>NUCLEOTIDE SEQUENCE [LARGE SCALE GENOMIC DNA]</scope>
    <source>
        <strain evidence="2 3">CCB-QB4</strain>
    </source>
</reference>
<dbReference type="KEGG" id="cate:C2869_15925"/>
<proteinExistence type="predicted"/>
<feature type="domain" description="AB hydrolase-1" evidence="1">
    <location>
        <begin position="6"/>
        <end position="114"/>
    </location>
</feature>
<dbReference type="Gene3D" id="3.40.50.1820">
    <property type="entry name" value="alpha/beta hydrolase"/>
    <property type="match status" value="1"/>
</dbReference>
<accession>A0A2S0VUG2</accession>
<gene>
    <name evidence="2" type="ORF">C2869_15925</name>
</gene>
<evidence type="ECO:0000259" key="1">
    <source>
        <dbReference type="Pfam" id="PF00561"/>
    </source>
</evidence>
<sequence>MHFAKPPIVLLRGLLREQRHWGAFIADLKQFFDDREIICLDIPGNGKRNHEKSPVTIQGMRIAISEQLNDLLGPEQAIELISISMGGMIALDWANAEPQRIKSVVLINSSLKQFSPFYHRLNWQTYPAIIKILLIGVFNTQYKERQILRLTSNKTLHLPPHARAPFINECVTIWSHFSLDKPVSLRNAFRQLLAAATFAVSHRPSAKILVVKSKWDYLVNSQCSEQLAKNWQLEMIEHPWAGHDLPLDDPIWLCRHISQFIDKST</sequence>
<evidence type="ECO:0000313" key="2">
    <source>
        <dbReference type="EMBL" id="AWB67823.1"/>
    </source>
</evidence>
<dbReference type="PANTHER" id="PTHR43194:SF5">
    <property type="entry name" value="PIMELOYL-[ACYL-CARRIER PROTEIN] METHYL ESTER ESTERASE"/>
    <property type="match status" value="1"/>
</dbReference>
<dbReference type="AlphaFoldDB" id="A0A2S0VUG2"/>
<dbReference type="Pfam" id="PF00561">
    <property type="entry name" value="Abhydrolase_1"/>
    <property type="match status" value="1"/>
</dbReference>
<dbReference type="InterPro" id="IPR050228">
    <property type="entry name" value="Carboxylesterase_BioH"/>
</dbReference>
<dbReference type="InterPro" id="IPR029058">
    <property type="entry name" value="AB_hydrolase_fold"/>
</dbReference>
<organism evidence="2 3">
    <name type="scientific">Saccharobesus litoralis</name>
    <dbReference type="NCBI Taxonomy" id="2172099"/>
    <lineage>
        <taxon>Bacteria</taxon>
        <taxon>Pseudomonadati</taxon>
        <taxon>Pseudomonadota</taxon>
        <taxon>Gammaproteobacteria</taxon>
        <taxon>Alteromonadales</taxon>
        <taxon>Alteromonadaceae</taxon>
        <taxon>Saccharobesus</taxon>
    </lineage>
</organism>
<dbReference type="PRINTS" id="PR00111">
    <property type="entry name" value="ABHYDROLASE"/>
</dbReference>
<name>A0A2S0VUG2_9ALTE</name>